<proteinExistence type="predicted"/>
<sequence>MTAPIVTHHARRPHPPEDLAEKVDIADALAAARGIATLCAPGQLWERVAERTPTGTTRADRRARWMDLKLEAST</sequence>
<evidence type="ECO:0000313" key="1">
    <source>
        <dbReference type="EMBL" id="MDR6868763.1"/>
    </source>
</evidence>
<accession>A0ABU1SIC0</accession>
<gene>
    <name evidence="1" type="ORF">J2Y69_003387</name>
</gene>
<evidence type="ECO:0000313" key="2">
    <source>
        <dbReference type="Proteomes" id="UP001259347"/>
    </source>
</evidence>
<reference evidence="1 2" key="1">
    <citation type="submission" date="2023-07" db="EMBL/GenBank/DDBJ databases">
        <title>Sorghum-associated microbial communities from plants grown in Nebraska, USA.</title>
        <authorList>
            <person name="Schachtman D."/>
        </authorList>
    </citation>
    <scope>NUCLEOTIDE SEQUENCE [LARGE SCALE GENOMIC DNA]</scope>
    <source>
        <strain evidence="1 2">2980</strain>
    </source>
</reference>
<comment type="caution">
    <text evidence="1">The sequence shown here is derived from an EMBL/GenBank/DDBJ whole genome shotgun (WGS) entry which is preliminary data.</text>
</comment>
<keyword evidence="2" id="KW-1185">Reference proteome</keyword>
<protein>
    <submittedName>
        <fullName evidence="1">Uncharacterized protein</fullName>
    </submittedName>
</protein>
<dbReference type="EMBL" id="JAVDUM010000017">
    <property type="protein sequence ID" value="MDR6868763.1"/>
    <property type="molecule type" value="Genomic_DNA"/>
</dbReference>
<dbReference type="Proteomes" id="UP001259347">
    <property type="component" value="Unassembled WGS sequence"/>
</dbReference>
<dbReference type="RefSeq" id="WP_310022896.1">
    <property type="nucleotide sequence ID" value="NZ_JAVDUM010000017.1"/>
</dbReference>
<name>A0ABU1SIC0_9MICO</name>
<organism evidence="1 2">
    <name type="scientific">Microbacterium resistens</name>
    <dbReference type="NCBI Taxonomy" id="156977"/>
    <lineage>
        <taxon>Bacteria</taxon>
        <taxon>Bacillati</taxon>
        <taxon>Actinomycetota</taxon>
        <taxon>Actinomycetes</taxon>
        <taxon>Micrococcales</taxon>
        <taxon>Microbacteriaceae</taxon>
        <taxon>Microbacterium</taxon>
    </lineage>
</organism>